<organism evidence="1 2">
    <name type="scientific">Marinobacterium zhoushanense</name>
    <dbReference type="NCBI Taxonomy" id="1679163"/>
    <lineage>
        <taxon>Bacteria</taxon>
        <taxon>Pseudomonadati</taxon>
        <taxon>Pseudomonadota</taxon>
        <taxon>Gammaproteobacteria</taxon>
        <taxon>Oceanospirillales</taxon>
        <taxon>Oceanospirillaceae</taxon>
        <taxon>Marinobacterium</taxon>
    </lineage>
</organism>
<dbReference type="Gene3D" id="3.20.20.105">
    <property type="entry name" value="Queuine tRNA-ribosyltransferase-like"/>
    <property type="match status" value="1"/>
</dbReference>
<evidence type="ECO:0000313" key="2">
    <source>
        <dbReference type="Proteomes" id="UP000629025"/>
    </source>
</evidence>
<sequence>MSAIKFYFPDSHDYVDPSFDFIKEIGNEHRVRQRDDHYPHEVFKHRPYDGMLVSKAIVDGTEKGTSKYTIAQRQRFFRQGVKRFLRLPHDVPVMGDCGAFSYASEYLPPYTVEEVAEFYDTCGFDLGISVDHIIFAFETAGLKSKKVQGDELIECKRRKQLTLDLAGDFLKESRSCRFTPLGVAHGWNPESMADSVAALQKMGYDRITLGGMVPLKTSDIMRCLEAVDQVRNPSTQLHLLGISRVEHVEAYKRYGVSSFDSTSPLQQAFKDSKKNYHSLDGQSYIAVRVPQVDGNPALMRAIKAGKVDQNKAKVLEKECLEILRKYEKRQATLSDTLTVLREYEVITGIVKGKASLLPQYEQTLGDRPWENCSCDICRTIGIETIIFRGAERNRRRGFHNIFVLHEKLKKGLGLLENKQLVSA</sequence>
<dbReference type="Proteomes" id="UP000629025">
    <property type="component" value="Unassembled WGS sequence"/>
</dbReference>
<evidence type="ECO:0008006" key="3">
    <source>
        <dbReference type="Google" id="ProtNLM"/>
    </source>
</evidence>
<reference evidence="2" key="1">
    <citation type="journal article" date="2019" name="Int. J. Syst. Evol. Microbiol.">
        <title>The Global Catalogue of Microorganisms (GCM) 10K type strain sequencing project: providing services to taxonomists for standard genome sequencing and annotation.</title>
        <authorList>
            <consortium name="The Broad Institute Genomics Platform"/>
            <consortium name="The Broad Institute Genome Sequencing Center for Infectious Disease"/>
            <person name="Wu L."/>
            <person name="Ma J."/>
        </authorList>
    </citation>
    <scope>NUCLEOTIDE SEQUENCE [LARGE SCALE GENOMIC DNA]</scope>
    <source>
        <strain evidence="2">CGMCC 1.15341</strain>
    </source>
</reference>
<dbReference type="InterPro" id="IPR053537">
    <property type="entry name" value="DNA-guanine_TGase"/>
</dbReference>
<dbReference type="NCBIfam" id="NF041059">
    <property type="entry name" value="DpdA"/>
    <property type="match status" value="1"/>
</dbReference>
<keyword evidence="2" id="KW-1185">Reference proteome</keyword>
<evidence type="ECO:0000313" key="1">
    <source>
        <dbReference type="EMBL" id="GGB81987.1"/>
    </source>
</evidence>
<protein>
    <recommendedName>
        <fullName evidence="3">tRNA-guanine family transglycosylase</fullName>
    </recommendedName>
</protein>
<accession>A0ABQ1JY40</accession>
<dbReference type="RefSeq" id="WP_188745489.1">
    <property type="nucleotide sequence ID" value="NZ_BMIJ01000001.1"/>
</dbReference>
<dbReference type="InterPro" id="IPR036511">
    <property type="entry name" value="TGT-like_sf"/>
</dbReference>
<dbReference type="EMBL" id="BMIJ01000001">
    <property type="protein sequence ID" value="GGB81987.1"/>
    <property type="molecule type" value="Genomic_DNA"/>
</dbReference>
<name>A0ABQ1JY40_9GAMM</name>
<gene>
    <name evidence="1" type="ORF">GCM10011352_04720</name>
</gene>
<comment type="caution">
    <text evidence="1">The sequence shown here is derived from an EMBL/GenBank/DDBJ whole genome shotgun (WGS) entry which is preliminary data.</text>
</comment>
<proteinExistence type="predicted"/>
<dbReference type="SUPFAM" id="SSF51713">
    <property type="entry name" value="tRNA-guanine transglycosylase"/>
    <property type="match status" value="1"/>
</dbReference>